<accession>A0A087CDM7</accession>
<dbReference type="RefSeq" id="WP_051921881.1">
    <property type="nucleotide sequence ID" value="NZ_JGZI01000010.1"/>
</dbReference>
<evidence type="ECO:0000313" key="2">
    <source>
        <dbReference type="Proteomes" id="UP000029050"/>
    </source>
</evidence>
<protein>
    <submittedName>
        <fullName evidence="1">Permeases of the major facilitator superfamily</fullName>
    </submittedName>
</protein>
<dbReference type="InterPro" id="IPR021555">
    <property type="entry name" value="DUF3000"/>
</dbReference>
<dbReference type="AlphaFoldDB" id="A0A087CDM7"/>
<evidence type="ECO:0000313" key="1">
    <source>
        <dbReference type="EMBL" id="KFI81377.1"/>
    </source>
</evidence>
<dbReference type="eggNOG" id="ENOG5031Y2Q">
    <property type="taxonomic scope" value="Bacteria"/>
</dbReference>
<sequence>MAEIFTLPERGDTVSAPDGKHAAHALPRPGNVPDDMWYAVESVHRMRRLEGVEYREIQVPTAMADFGIGIELSCEGGTGASSQQPSAWIMVLYARTPRLDWGSRWRCVAFMSVAIERAERDCLTASMFLDDLSDHLSDVVPDSVGGTVTLTENRSFGAIGQEESSGCEMRV</sequence>
<dbReference type="Pfam" id="PF11452">
    <property type="entry name" value="DUF3000"/>
    <property type="match status" value="1"/>
</dbReference>
<name>A0A087CDM7_9BIFI</name>
<reference evidence="1 2" key="1">
    <citation type="submission" date="2014-03" db="EMBL/GenBank/DDBJ databases">
        <title>Genomics of Bifidobacteria.</title>
        <authorList>
            <person name="Ventura M."/>
            <person name="Milani C."/>
            <person name="Lugli G.A."/>
        </authorList>
    </citation>
    <scope>NUCLEOTIDE SEQUENCE [LARGE SCALE GENOMIC DNA]</scope>
    <source>
        <strain evidence="1 2">LMG 21775</strain>
    </source>
</reference>
<gene>
    <name evidence="1" type="ORF">BPSY_1785</name>
</gene>
<organism evidence="1 2">
    <name type="scientific">Bifidobacterium psychraerophilum</name>
    <dbReference type="NCBI Taxonomy" id="218140"/>
    <lineage>
        <taxon>Bacteria</taxon>
        <taxon>Bacillati</taxon>
        <taxon>Actinomycetota</taxon>
        <taxon>Actinomycetes</taxon>
        <taxon>Bifidobacteriales</taxon>
        <taxon>Bifidobacteriaceae</taxon>
        <taxon>Bifidobacterium</taxon>
    </lineage>
</organism>
<dbReference type="Proteomes" id="UP000029050">
    <property type="component" value="Unassembled WGS sequence"/>
</dbReference>
<keyword evidence="2" id="KW-1185">Reference proteome</keyword>
<comment type="caution">
    <text evidence="1">The sequence shown here is derived from an EMBL/GenBank/DDBJ whole genome shotgun (WGS) entry which is preliminary data.</text>
</comment>
<proteinExistence type="predicted"/>
<dbReference type="EMBL" id="JGZI01000010">
    <property type="protein sequence ID" value="KFI81377.1"/>
    <property type="molecule type" value="Genomic_DNA"/>
</dbReference>
<dbReference type="STRING" id="218140.BPSY_1785"/>